<evidence type="ECO:0000313" key="1">
    <source>
        <dbReference type="EMBL" id="OOL19628.1"/>
    </source>
</evidence>
<dbReference type="AlphaFoldDB" id="A0A1S8GS08"/>
<dbReference type="OrthoDB" id="9074499at2"/>
<organism evidence="1 2">
    <name type="scientific">Bombella intestini</name>
    <dbReference type="NCBI Taxonomy" id="1539051"/>
    <lineage>
        <taxon>Bacteria</taxon>
        <taxon>Pseudomonadati</taxon>
        <taxon>Pseudomonadota</taxon>
        <taxon>Alphaproteobacteria</taxon>
        <taxon>Acetobacterales</taxon>
        <taxon>Acetobacteraceae</taxon>
        <taxon>Bombella</taxon>
    </lineage>
</organism>
<sequence length="379" mass="41430">MRFYNLKITEQKNPNKVDAKYRKTSNRPFAQTATLGVGNKTLLHLSSYVKRDPNGPGWVPGFATDRFDPGALDIQFQFTENSLTTFDASSGAANITIKGVDIATVKAAENLRGKTVSLYAGMGRGLPLSKPEQSGEILLGTVMSSVGNWEGTDLSLTLYVLPYIVPPEQWGTPIAPGLTPTGQQPVDNLQFHCRWGEDLTMATKQALKAAATNYRIDFKIPNAVRLASREYTGRYHSLKDLCVGIGRIWKESEGLDLAISIRSNSLVVTTDDHTKKAAKVPFEELMGQPAWNGPTEISFTTAMRADICVGDLVELPNISEAGLIMAQNSAAIFALRQHSLFAGTYVVRTISHLGQFRSPDGLQWASTFTCYPKGPKAKQ</sequence>
<proteinExistence type="predicted"/>
<gene>
    <name evidence="1" type="ORF">AL01_01225</name>
</gene>
<evidence type="ECO:0000313" key="2">
    <source>
        <dbReference type="Proteomes" id="UP000200980"/>
    </source>
</evidence>
<reference evidence="1 2" key="1">
    <citation type="journal article" date="2016" name="PLoS ONE">
        <title>Whole-Genome Sequence Analysis of Bombella intestini LMG 28161T, a Novel Acetic Acid Bacterium Isolated from the Crop of a Red-Tailed Bumble Bee, Bombus lapidarius.</title>
        <authorList>
            <person name="Li L."/>
            <person name="Illeghems K."/>
            <person name="Van Kerrebroeck S."/>
            <person name="Borremans W."/>
            <person name="Cleenwerck I."/>
            <person name="Smagghe G."/>
            <person name="De Vuyst L."/>
            <person name="Vandamme P."/>
        </authorList>
    </citation>
    <scope>NUCLEOTIDE SEQUENCE [LARGE SCALE GENOMIC DNA]</scope>
    <source>
        <strain evidence="1 2">R-52487</strain>
    </source>
</reference>
<keyword evidence="2" id="KW-1185">Reference proteome</keyword>
<name>A0A1S8GS08_9PROT</name>
<dbReference type="STRING" id="1539051.AL01_01225"/>
<dbReference type="EMBL" id="JATM01000001">
    <property type="protein sequence ID" value="OOL19628.1"/>
    <property type="molecule type" value="Genomic_DNA"/>
</dbReference>
<comment type="caution">
    <text evidence="1">The sequence shown here is derived from an EMBL/GenBank/DDBJ whole genome shotgun (WGS) entry which is preliminary data.</text>
</comment>
<protein>
    <submittedName>
        <fullName evidence="1">Uncharacterized protein</fullName>
    </submittedName>
</protein>
<dbReference type="Proteomes" id="UP000200980">
    <property type="component" value="Unassembled WGS sequence"/>
</dbReference>
<dbReference type="RefSeq" id="WP_077395444.1">
    <property type="nucleotide sequence ID" value="NZ_JATM01000001.1"/>
</dbReference>
<accession>A0A1S8GS08</accession>